<sequence>MTLNAQQVVLITGAGSGIGKAIALALARDGHHVYASQRDIKTNRERSQALEQMARQESLALEVLELDVLCETACRAAVDLILARHGRLDVVINNAGMLMTGLTEAFSVEQVARIIDTNALSWLRVNRAALPAMRRQGQGLLMYVGSTTSRLHEPFLGPYIASKVAGDALAEVMAMEVRPSGIESVILMPGAFTSGTEHFADAQVPAYQAIEHQYGELATRMASLGEKLDAIDRANGGALDVSAVGEAAAAVLAMPRGQRPLRVTVDGQQKGTETVNAVYYQKQAEFLRQMGLDDMILPAPLAGMTTQPRLSLRTHARHVLTHKTRGA</sequence>
<dbReference type="RefSeq" id="WP_310360083.1">
    <property type="nucleotide sequence ID" value="NZ_JAVDVC010000004.1"/>
</dbReference>
<dbReference type="Proteomes" id="UP001252613">
    <property type="component" value="Unassembled WGS sequence"/>
</dbReference>
<dbReference type="PANTHER" id="PTHR43976">
    <property type="entry name" value="SHORT CHAIN DEHYDROGENASE"/>
    <property type="match status" value="1"/>
</dbReference>
<dbReference type="InterPro" id="IPR051911">
    <property type="entry name" value="SDR_oxidoreductase"/>
</dbReference>
<dbReference type="SUPFAM" id="SSF51735">
    <property type="entry name" value="NAD(P)-binding Rossmann-fold domains"/>
    <property type="match status" value="1"/>
</dbReference>
<dbReference type="Gene3D" id="3.40.50.720">
    <property type="entry name" value="NAD(P)-binding Rossmann-like Domain"/>
    <property type="match status" value="1"/>
</dbReference>
<dbReference type="PRINTS" id="PR00080">
    <property type="entry name" value="SDRFAMILY"/>
</dbReference>
<dbReference type="Pfam" id="PF00106">
    <property type="entry name" value="adh_short"/>
    <property type="match status" value="1"/>
</dbReference>
<evidence type="ECO:0000313" key="3">
    <source>
        <dbReference type="Proteomes" id="UP001252613"/>
    </source>
</evidence>
<evidence type="ECO:0000313" key="2">
    <source>
        <dbReference type="EMBL" id="MDR6958238.1"/>
    </source>
</evidence>
<comment type="similarity">
    <text evidence="1">Belongs to the short-chain dehydrogenases/reductases (SDR) family.</text>
</comment>
<protein>
    <submittedName>
        <fullName evidence="2">NAD(P)-dependent dehydrogenase (Short-subunit alcohol dehydrogenase family)</fullName>
    </submittedName>
</protein>
<accession>A0AAW8MA60</accession>
<gene>
    <name evidence="2" type="ORF">J2W43_002220</name>
</gene>
<reference evidence="2" key="1">
    <citation type="submission" date="2023-07" db="EMBL/GenBank/DDBJ databases">
        <title>Sorghum-associated microbial communities from plants grown in Nebraska, USA.</title>
        <authorList>
            <person name="Schachtman D."/>
        </authorList>
    </citation>
    <scope>NUCLEOTIDE SEQUENCE</scope>
    <source>
        <strain evidence="2">3432</strain>
    </source>
</reference>
<evidence type="ECO:0000256" key="1">
    <source>
        <dbReference type="RuleBase" id="RU000363"/>
    </source>
</evidence>
<organism evidence="2 3">
    <name type="scientific">Pseudomonas brassicacearum</name>
    <dbReference type="NCBI Taxonomy" id="930166"/>
    <lineage>
        <taxon>Bacteria</taxon>
        <taxon>Pseudomonadati</taxon>
        <taxon>Pseudomonadota</taxon>
        <taxon>Gammaproteobacteria</taxon>
        <taxon>Pseudomonadales</taxon>
        <taxon>Pseudomonadaceae</taxon>
        <taxon>Pseudomonas</taxon>
    </lineage>
</organism>
<dbReference type="EMBL" id="JAVDVC010000004">
    <property type="protein sequence ID" value="MDR6958238.1"/>
    <property type="molecule type" value="Genomic_DNA"/>
</dbReference>
<comment type="caution">
    <text evidence="2">The sequence shown here is derived from an EMBL/GenBank/DDBJ whole genome shotgun (WGS) entry which is preliminary data.</text>
</comment>
<proteinExistence type="inferred from homology"/>
<dbReference type="InterPro" id="IPR002347">
    <property type="entry name" value="SDR_fam"/>
</dbReference>
<dbReference type="AlphaFoldDB" id="A0AAW8MA60"/>
<dbReference type="PANTHER" id="PTHR43976:SF9">
    <property type="entry name" value="OXIDOREDUCTASE"/>
    <property type="match status" value="1"/>
</dbReference>
<dbReference type="PRINTS" id="PR00081">
    <property type="entry name" value="GDHRDH"/>
</dbReference>
<name>A0AAW8MA60_9PSED</name>
<dbReference type="InterPro" id="IPR036291">
    <property type="entry name" value="NAD(P)-bd_dom_sf"/>
</dbReference>